<comment type="subcellular location">
    <subcellularLocation>
        <location evidence="1 8">Nucleus</location>
    </subcellularLocation>
</comment>
<gene>
    <name evidence="10" type="primary">MPUL0D00910</name>
    <name evidence="8" type="synonym">MED4</name>
    <name evidence="10" type="ORF">METSCH_D00910</name>
</gene>
<evidence type="ECO:0000256" key="9">
    <source>
        <dbReference type="SAM" id="MobiDB-lite"/>
    </source>
</evidence>
<sequence>MLPQKKNQSFISTPVSRVGSSTRLNQLTGATGSRPSSRPATPGAYVTSSLNPARNIPVTSHNIRLKLTTPEEVARFEKVSIVEKLREFEAVLGELSQSISSFKEKDLVAEVKRLIDIDGEVSQELGLLHQHHKLGAESHALTKVSAELDSHLKTVLKELLSCRAKLRRLPKLPACHDEAEGLHSVDVQTVLDYAMKLAKFSRAPATVLSLFIHPNNYVWPAEDALRRGMLATASIRPDELIQAEIGTQQDDRISLPVPSDADVEMEDVEGLTVNGDAPKTSAAPKNGAVPISKELSNKSAATLDLDLFDPEDDDEDSD</sequence>
<keyword evidence="6 8" id="KW-0539">Nucleus</keyword>
<accession>A0A4P6XSR8</accession>
<dbReference type="InterPro" id="IPR019258">
    <property type="entry name" value="Mediator_Med4"/>
</dbReference>
<dbReference type="Proteomes" id="UP000292447">
    <property type="component" value="Chromosome IV"/>
</dbReference>
<comment type="function">
    <text evidence="8">Component of the Mediator complex, a coactivator involved in the regulated transcription of nearly all RNA polymerase II-dependent genes. Mediator functions as a bridge to convey information from gene-specific regulatory proteins to the basal RNA polymerase II transcription machinery. Mediator is recruited to promoters by direct interactions with regulatory proteins and serves as a scaffold for the assembly of a functional preinitiation complex with RNA polymerase II and the general transcription factors.</text>
</comment>
<evidence type="ECO:0000313" key="10">
    <source>
        <dbReference type="EMBL" id="QBM89031.1"/>
    </source>
</evidence>
<evidence type="ECO:0000256" key="2">
    <source>
        <dbReference type="ARBA" id="ARBA00009626"/>
    </source>
</evidence>
<dbReference type="STRING" id="2163413.A0A4P6XSR8"/>
<keyword evidence="4 8" id="KW-0805">Transcription regulation</keyword>
<evidence type="ECO:0000256" key="6">
    <source>
        <dbReference type="ARBA" id="ARBA00023242"/>
    </source>
</evidence>
<evidence type="ECO:0000256" key="5">
    <source>
        <dbReference type="ARBA" id="ARBA00023163"/>
    </source>
</evidence>
<feature type="region of interest" description="Disordered" evidence="9">
    <location>
        <begin position="1"/>
        <end position="44"/>
    </location>
</feature>
<comment type="similarity">
    <text evidence="2 8">Belongs to the Mediator complex subunit 4 family.</text>
</comment>
<keyword evidence="5 8" id="KW-0804">Transcription</keyword>
<name>A0A4P6XSR8_9ASCO</name>
<organism evidence="10 11">
    <name type="scientific">Metschnikowia aff. pulcherrima</name>
    <dbReference type="NCBI Taxonomy" id="2163413"/>
    <lineage>
        <taxon>Eukaryota</taxon>
        <taxon>Fungi</taxon>
        <taxon>Dikarya</taxon>
        <taxon>Ascomycota</taxon>
        <taxon>Saccharomycotina</taxon>
        <taxon>Pichiomycetes</taxon>
        <taxon>Metschnikowiaceae</taxon>
        <taxon>Metschnikowia</taxon>
    </lineage>
</organism>
<keyword evidence="11" id="KW-1185">Reference proteome</keyword>
<evidence type="ECO:0000256" key="4">
    <source>
        <dbReference type="ARBA" id="ARBA00023015"/>
    </source>
</evidence>
<evidence type="ECO:0000256" key="8">
    <source>
        <dbReference type="RuleBase" id="RU364141"/>
    </source>
</evidence>
<evidence type="ECO:0000256" key="1">
    <source>
        <dbReference type="ARBA" id="ARBA00004123"/>
    </source>
</evidence>
<keyword evidence="8" id="KW-0010">Activator</keyword>
<evidence type="ECO:0000313" key="11">
    <source>
        <dbReference type="Proteomes" id="UP000292447"/>
    </source>
</evidence>
<comment type="subunit">
    <text evidence="8">Component of the Mediator complex.</text>
</comment>
<proteinExistence type="inferred from homology"/>
<dbReference type="EMBL" id="CP034459">
    <property type="protein sequence ID" value="QBM89031.1"/>
    <property type="molecule type" value="Genomic_DNA"/>
</dbReference>
<evidence type="ECO:0000256" key="7">
    <source>
        <dbReference type="ARBA" id="ARBA00031257"/>
    </source>
</evidence>
<evidence type="ECO:0000256" key="3">
    <source>
        <dbReference type="ARBA" id="ARBA00020629"/>
    </source>
</evidence>
<dbReference type="GO" id="GO:0006357">
    <property type="term" value="P:regulation of transcription by RNA polymerase II"/>
    <property type="evidence" value="ECO:0007669"/>
    <property type="project" value="InterPro"/>
</dbReference>
<dbReference type="GO" id="GO:0016592">
    <property type="term" value="C:mediator complex"/>
    <property type="evidence" value="ECO:0007669"/>
    <property type="project" value="InterPro"/>
</dbReference>
<feature type="region of interest" description="Disordered" evidence="9">
    <location>
        <begin position="270"/>
        <end position="294"/>
    </location>
</feature>
<dbReference type="AlphaFoldDB" id="A0A4P6XSR8"/>
<dbReference type="GO" id="GO:0003712">
    <property type="term" value="F:transcription coregulator activity"/>
    <property type="evidence" value="ECO:0007669"/>
    <property type="project" value="InterPro"/>
</dbReference>
<reference evidence="11" key="1">
    <citation type="submission" date="2019-03" db="EMBL/GenBank/DDBJ databases">
        <title>Snf2 controls pulcherriminic acid biosynthesis and connects pigmentation and antifungal activity of the yeast Metschnikowia pulcherrima.</title>
        <authorList>
            <person name="Gore-Lloyd D."/>
            <person name="Sumann I."/>
            <person name="Brachmann A.O."/>
            <person name="Schneeberger K."/>
            <person name="Ortiz-Merino R.A."/>
            <person name="Moreno-Beltran M."/>
            <person name="Schlaefli M."/>
            <person name="Kirner P."/>
            <person name="Santos Kron A."/>
            <person name="Wolfe K.H."/>
            <person name="Piel J."/>
            <person name="Ahrens C.H."/>
            <person name="Henk D."/>
            <person name="Freimoser F.M."/>
        </authorList>
    </citation>
    <scope>NUCLEOTIDE SEQUENCE [LARGE SCALE GENOMIC DNA]</scope>
    <source>
        <strain evidence="11">APC 1.2</strain>
    </source>
</reference>
<feature type="compositionally biased region" description="Polar residues" evidence="9">
    <location>
        <begin position="1"/>
        <end position="39"/>
    </location>
</feature>
<protein>
    <recommendedName>
        <fullName evidence="3 8">Mediator of RNA polymerase II transcription subunit 4</fullName>
    </recommendedName>
    <alternativeName>
        <fullName evidence="7 8">Mediator complex subunit 4</fullName>
    </alternativeName>
</protein>
<dbReference type="Pfam" id="PF10018">
    <property type="entry name" value="Med4"/>
    <property type="match status" value="1"/>
</dbReference>